<reference evidence="2 3" key="1">
    <citation type="submission" date="2018-11" db="EMBL/GenBank/DDBJ databases">
        <title>Draft genome sequence of Gordonia sp. RS15-1S isolated from rice stems.</title>
        <authorList>
            <person name="Muangham S."/>
        </authorList>
    </citation>
    <scope>NUCLEOTIDE SEQUENCE [LARGE SCALE GENOMIC DNA]</scope>
    <source>
        <strain evidence="2 3">RS15-1S</strain>
    </source>
</reference>
<comment type="caution">
    <text evidence="2">The sequence shown here is derived from an EMBL/GenBank/DDBJ whole genome shotgun (WGS) entry which is preliminary data.</text>
</comment>
<feature type="region of interest" description="Disordered" evidence="1">
    <location>
        <begin position="103"/>
        <end position="131"/>
    </location>
</feature>
<protein>
    <submittedName>
        <fullName evidence="2">Uncharacterized protein</fullName>
    </submittedName>
</protein>
<evidence type="ECO:0000256" key="1">
    <source>
        <dbReference type="SAM" id="MobiDB-lite"/>
    </source>
</evidence>
<dbReference type="EMBL" id="RKMH01000013">
    <property type="protein sequence ID" value="RPA58067.1"/>
    <property type="molecule type" value="Genomic_DNA"/>
</dbReference>
<name>A0A3N4G9Q0_9ACTN</name>
<dbReference type="AlphaFoldDB" id="A0A3N4G9Q0"/>
<evidence type="ECO:0000313" key="3">
    <source>
        <dbReference type="Proteomes" id="UP000267536"/>
    </source>
</evidence>
<evidence type="ECO:0000313" key="2">
    <source>
        <dbReference type="EMBL" id="RPA58067.1"/>
    </source>
</evidence>
<dbReference type="Proteomes" id="UP000267536">
    <property type="component" value="Unassembled WGS sequence"/>
</dbReference>
<feature type="compositionally biased region" description="Low complexity" evidence="1">
    <location>
        <begin position="105"/>
        <end position="116"/>
    </location>
</feature>
<feature type="compositionally biased region" description="Low complexity" evidence="1">
    <location>
        <begin position="26"/>
        <end position="63"/>
    </location>
</feature>
<organism evidence="2 3">
    <name type="scientific">Gordonia oryzae</name>
    <dbReference type="NCBI Taxonomy" id="2487349"/>
    <lineage>
        <taxon>Bacteria</taxon>
        <taxon>Bacillati</taxon>
        <taxon>Actinomycetota</taxon>
        <taxon>Actinomycetes</taxon>
        <taxon>Mycobacteriales</taxon>
        <taxon>Gordoniaceae</taxon>
        <taxon>Gordonia</taxon>
    </lineage>
</organism>
<feature type="compositionally biased region" description="Gly residues" evidence="1">
    <location>
        <begin position="7"/>
        <end position="25"/>
    </location>
</feature>
<sequence length="131" mass="11940">MSSATPAGGGGGQGRGTGGGGGGSGAPSATNPPSERTTKTGTTKSTSTGARPSAGIAQTAQGTTGPGAGAPGAGGRGAGGGGDKVHKVLKALRTRVNGEEIAGPEISSVSAESAIEGDVNAAPGGDDGTRA</sequence>
<gene>
    <name evidence="2" type="ORF">EF294_16855</name>
</gene>
<proteinExistence type="predicted"/>
<keyword evidence="3" id="KW-1185">Reference proteome</keyword>
<feature type="compositionally biased region" description="Gly residues" evidence="1">
    <location>
        <begin position="64"/>
        <end position="82"/>
    </location>
</feature>
<accession>A0A3N4G9Q0</accession>
<feature type="region of interest" description="Disordered" evidence="1">
    <location>
        <begin position="1"/>
        <end position="84"/>
    </location>
</feature>